<dbReference type="InterPro" id="IPR001789">
    <property type="entry name" value="Sig_transdc_resp-reg_receiver"/>
</dbReference>
<dbReference type="PANTHER" id="PTHR42713">
    <property type="entry name" value="HISTIDINE KINASE-RELATED"/>
    <property type="match status" value="1"/>
</dbReference>
<feature type="domain" description="HTH araC/xylS-type" evidence="9">
    <location>
        <begin position="386"/>
        <end position="484"/>
    </location>
</feature>
<evidence type="ECO:0000256" key="7">
    <source>
        <dbReference type="ARBA" id="ARBA00023163"/>
    </source>
</evidence>
<dbReference type="Pfam" id="PF00072">
    <property type="entry name" value="Response_reg"/>
    <property type="match status" value="1"/>
</dbReference>
<dbReference type="GO" id="GO:0003700">
    <property type="term" value="F:DNA-binding transcription factor activity"/>
    <property type="evidence" value="ECO:0007669"/>
    <property type="project" value="InterPro"/>
</dbReference>
<keyword evidence="3 8" id="KW-0597">Phosphoprotein</keyword>
<evidence type="ECO:0000256" key="4">
    <source>
        <dbReference type="ARBA" id="ARBA00023012"/>
    </source>
</evidence>
<feature type="domain" description="Response regulatory" evidence="10">
    <location>
        <begin position="3"/>
        <end position="120"/>
    </location>
</feature>
<evidence type="ECO:0000256" key="2">
    <source>
        <dbReference type="ARBA" id="ARBA00022490"/>
    </source>
</evidence>
<dbReference type="GO" id="GO:0000160">
    <property type="term" value="P:phosphorelay signal transduction system"/>
    <property type="evidence" value="ECO:0007669"/>
    <property type="project" value="UniProtKB-KW"/>
</dbReference>
<dbReference type="PROSITE" id="PS00041">
    <property type="entry name" value="HTH_ARAC_FAMILY_1"/>
    <property type="match status" value="1"/>
</dbReference>
<dbReference type="GO" id="GO:0005737">
    <property type="term" value="C:cytoplasm"/>
    <property type="evidence" value="ECO:0007669"/>
    <property type="project" value="UniProtKB-SubCell"/>
</dbReference>
<evidence type="ECO:0000256" key="8">
    <source>
        <dbReference type="PROSITE-ProRule" id="PRU00169"/>
    </source>
</evidence>
<sequence>MYQALLVDDEYMILEGLKKIIDWEKFDITIAGTAQNGKEALDFVEANPVDIVITDVTMPLLSGIDFVYEAIKRGYHFKFIVLSGYQKFEYAQKSLQLGAANYLLKPIDKKELEHALAKITNEIKAEKRYEQTNQFVISQLLYQWLQGEDMLSELQDKLGQQRQLSGQAFTVLSVQLSRSAGPEEWKKWAKEQAFYYAFTTGTDEAYVIIMSTEQAAIEAVIHYLTEETGDETIFFVGQPVFSIKTVPESFASLKEMKERAAFYQHTERVNWYTDRDPFQEEMDKQMGEVNQHILSRDVSQISLKLKQFAQMLETNEVAPDLARWQVYMILINGYLVFDSLNSPDFKETAKDIFSVQTFSELRRLLEENILPIQAHSKQVKYSELTRQAIEVIQQDYQQDLKLKKVALGMHVNAMYLGQVFKKETGKSFSHYLNEYRIDLAKELLIRSNQPISDIAYQVGYQNQGYFYKIFKQYLEHSPREYRERFRKEVATNVVYHKEESMKDD</sequence>
<comment type="subcellular location">
    <subcellularLocation>
        <location evidence="1">Cytoplasm</location>
    </subcellularLocation>
</comment>
<keyword evidence="6" id="KW-0238">DNA-binding</keyword>
<keyword evidence="4" id="KW-0902">Two-component regulatory system</keyword>
<keyword evidence="12" id="KW-1185">Reference proteome</keyword>
<evidence type="ECO:0000256" key="6">
    <source>
        <dbReference type="ARBA" id="ARBA00023125"/>
    </source>
</evidence>
<dbReference type="SUPFAM" id="SSF46689">
    <property type="entry name" value="Homeodomain-like"/>
    <property type="match status" value="2"/>
</dbReference>
<evidence type="ECO:0000256" key="1">
    <source>
        <dbReference type="ARBA" id="ARBA00004496"/>
    </source>
</evidence>
<protein>
    <submittedName>
        <fullName evidence="11">Two component transcriptional regulator, AraC family</fullName>
    </submittedName>
</protein>
<dbReference type="PROSITE" id="PS01124">
    <property type="entry name" value="HTH_ARAC_FAMILY_2"/>
    <property type="match status" value="1"/>
</dbReference>
<dbReference type="Gene3D" id="3.40.50.2300">
    <property type="match status" value="1"/>
</dbReference>
<dbReference type="AlphaFoldDB" id="A0A1I3AX87"/>
<reference evidence="11 12" key="1">
    <citation type="submission" date="2016-10" db="EMBL/GenBank/DDBJ databases">
        <authorList>
            <person name="de Groot N.N."/>
        </authorList>
    </citation>
    <scope>NUCLEOTIDE SEQUENCE [LARGE SCALE GENOMIC DNA]</scope>
    <source>
        <strain evidence="11 12">DSM 27630</strain>
    </source>
</reference>
<dbReference type="SUPFAM" id="SSF52172">
    <property type="entry name" value="CheY-like"/>
    <property type="match status" value="1"/>
</dbReference>
<evidence type="ECO:0000313" key="11">
    <source>
        <dbReference type="EMBL" id="SFH54612.1"/>
    </source>
</evidence>
<organism evidence="11 12">
    <name type="scientific">Pisciglobus halotolerans</name>
    <dbReference type="NCBI Taxonomy" id="745365"/>
    <lineage>
        <taxon>Bacteria</taxon>
        <taxon>Bacillati</taxon>
        <taxon>Bacillota</taxon>
        <taxon>Bacilli</taxon>
        <taxon>Lactobacillales</taxon>
        <taxon>Carnobacteriaceae</taxon>
    </lineage>
</organism>
<dbReference type="Pfam" id="PF12833">
    <property type="entry name" value="HTH_18"/>
    <property type="match status" value="1"/>
</dbReference>
<dbReference type="Gene3D" id="1.10.10.60">
    <property type="entry name" value="Homeodomain-like"/>
    <property type="match status" value="2"/>
</dbReference>
<dbReference type="SMART" id="SM00342">
    <property type="entry name" value="HTH_ARAC"/>
    <property type="match status" value="1"/>
</dbReference>
<accession>A0A1I3AX87</accession>
<feature type="modified residue" description="4-aspartylphosphate" evidence="8">
    <location>
        <position position="55"/>
    </location>
</feature>
<keyword evidence="5" id="KW-0805">Transcription regulation</keyword>
<evidence type="ECO:0000259" key="9">
    <source>
        <dbReference type="PROSITE" id="PS01124"/>
    </source>
</evidence>
<dbReference type="InterPro" id="IPR051552">
    <property type="entry name" value="HptR"/>
</dbReference>
<name>A0A1I3AX87_9LACT</name>
<dbReference type="InterPro" id="IPR018062">
    <property type="entry name" value="HTH_AraC-typ_CS"/>
</dbReference>
<evidence type="ECO:0000256" key="3">
    <source>
        <dbReference type="ARBA" id="ARBA00022553"/>
    </source>
</evidence>
<dbReference type="InterPro" id="IPR009057">
    <property type="entry name" value="Homeodomain-like_sf"/>
</dbReference>
<evidence type="ECO:0000256" key="5">
    <source>
        <dbReference type="ARBA" id="ARBA00023015"/>
    </source>
</evidence>
<dbReference type="InterPro" id="IPR018060">
    <property type="entry name" value="HTH_AraC"/>
</dbReference>
<dbReference type="PRINTS" id="PR00032">
    <property type="entry name" value="HTHARAC"/>
</dbReference>
<dbReference type="InterPro" id="IPR020449">
    <property type="entry name" value="Tscrpt_reg_AraC-type_HTH"/>
</dbReference>
<dbReference type="PROSITE" id="PS50110">
    <property type="entry name" value="RESPONSE_REGULATORY"/>
    <property type="match status" value="1"/>
</dbReference>
<dbReference type="RefSeq" id="WP_092090891.1">
    <property type="nucleotide sequence ID" value="NZ_FOQE01000002.1"/>
</dbReference>
<dbReference type="PANTHER" id="PTHR42713:SF3">
    <property type="entry name" value="TRANSCRIPTIONAL REGULATORY PROTEIN HPTR"/>
    <property type="match status" value="1"/>
</dbReference>
<evidence type="ECO:0000313" key="12">
    <source>
        <dbReference type="Proteomes" id="UP000198668"/>
    </source>
</evidence>
<dbReference type="EMBL" id="FOQE01000002">
    <property type="protein sequence ID" value="SFH54612.1"/>
    <property type="molecule type" value="Genomic_DNA"/>
</dbReference>
<dbReference type="OrthoDB" id="342399at2"/>
<dbReference type="Proteomes" id="UP000198668">
    <property type="component" value="Unassembled WGS sequence"/>
</dbReference>
<proteinExistence type="predicted"/>
<dbReference type="SMART" id="SM00448">
    <property type="entry name" value="REC"/>
    <property type="match status" value="1"/>
</dbReference>
<evidence type="ECO:0000259" key="10">
    <source>
        <dbReference type="PROSITE" id="PS50110"/>
    </source>
</evidence>
<dbReference type="GO" id="GO:0043565">
    <property type="term" value="F:sequence-specific DNA binding"/>
    <property type="evidence" value="ECO:0007669"/>
    <property type="project" value="InterPro"/>
</dbReference>
<gene>
    <name evidence="11" type="ORF">SAMN04489868_10284</name>
</gene>
<keyword evidence="2" id="KW-0963">Cytoplasm</keyword>
<keyword evidence="7" id="KW-0804">Transcription</keyword>
<dbReference type="InterPro" id="IPR011006">
    <property type="entry name" value="CheY-like_superfamily"/>
</dbReference>
<dbReference type="CDD" id="cd17536">
    <property type="entry name" value="REC_YesN-like"/>
    <property type="match status" value="1"/>
</dbReference>